<keyword evidence="1" id="KW-0732">Signal</keyword>
<evidence type="ECO:0000313" key="3">
    <source>
        <dbReference type="EMBL" id="MEX1666329.1"/>
    </source>
</evidence>
<protein>
    <submittedName>
        <fullName evidence="3">Molecular chaperone</fullName>
    </submittedName>
</protein>
<accession>A0ABV3TYI5</accession>
<proteinExistence type="predicted"/>
<evidence type="ECO:0000256" key="1">
    <source>
        <dbReference type="SAM" id="SignalP"/>
    </source>
</evidence>
<dbReference type="Pfam" id="PF00345">
    <property type="entry name" value="PapD_N"/>
    <property type="match status" value="1"/>
</dbReference>
<feature type="domain" description="Pili assembly chaperone N-terminal" evidence="2">
    <location>
        <begin position="23"/>
        <end position="141"/>
    </location>
</feature>
<dbReference type="InterPro" id="IPR013783">
    <property type="entry name" value="Ig-like_fold"/>
</dbReference>
<feature type="chain" id="PRO_5047537399" evidence="1">
    <location>
        <begin position="21"/>
        <end position="236"/>
    </location>
</feature>
<keyword evidence="4" id="KW-1185">Reference proteome</keyword>
<dbReference type="SUPFAM" id="SSF49354">
    <property type="entry name" value="PapD-like"/>
    <property type="match status" value="1"/>
</dbReference>
<reference evidence="3 4" key="1">
    <citation type="journal article" date="2011" name="Int. J. Syst. Evol. Microbiol.">
        <title>Zhongshania antarctica gen. nov., sp. nov. and Zhongshania guokunii sp. nov., gammaproteobacteria respectively isolated from coastal attached (fast) ice and surface seawater of the Antarctic.</title>
        <authorList>
            <person name="Li H.J."/>
            <person name="Zhang X.Y."/>
            <person name="Chen C.X."/>
            <person name="Zhang Y.J."/>
            <person name="Gao Z.M."/>
            <person name="Yu Y."/>
            <person name="Chen X.L."/>
            <person name="Chen B."/>
            <person name="Zhang Y.Z."/>
        </authorList>
    </citation>
    <scope>NUCLEOTIDE SEQUENCE [LARGE SCALE GENOMIC DNA]</scope>
    <source>
        <strain evidence="3 4">R06B22</strain>
    </source>
</reference>
<dbReference type="RefSeq" id="WP_368376410.1">
    <property type="nucleotide sequence ID" value="NZ_JBFRYB010000001.1"/>
</dbReference>
<organism evidence="3 4">
    <name type="scientific">Zhongshania arctica</name>
    <dbReference type="NCBI Taxonomy" id="3238302"/>
    <lineage>
        <taxon>Bacteria</taxon>
        <taxon>Pseudomonadati</taxon>
        <taxon>Pseudomonadota</taxon>
        <taxon>Gammaproteobacteria</taxon>
        <taxon>Cellvibrionales</taxon>
        <taxon>Spongiibacteraceae</taxon>
        <taxon>Zhongshania</taxon>
    </lineage>
</organism>
<dbReference type="PANTHER" id="PTHR30251">
    <property type="entry name" value="PILUS ASSEMBLY CHAPERONE"/>
    <property type="match status" value="1"/>
</dbReference>
<gene>
    <name evidence="3" type="ORF">AB4875_12625</name>
</gene>
<dbReference type="InterPro" id="IPR016147">
    <property type="entry name" value="Pili_assmbl_chaperone_N"/>
</dbReference>
<dbReference type="EMBL" id="JBFRYB010000001">
    <property type="protein sequence ID" value="MEX1666329.1"/>
    <property type="molecule type" value="Genomic_DNA"/>
</dbReference>
<evidence type="ECO:0000259" key="2">
    <source>
        <dbReference type="Pfam" id="PF00345"/>
    </source>
</evidence>
<sequence>MLRVVAFTTLLLLTSFSAVASSFTVDPVLVKLNSAKPTAALTLRNTEDRPLTIEVEALDWAQSDGEDSLSSSRHLIAVPPIFTLQGGEQQIVRVGLRNPQAEAIEQAFRLLFKEVPQLAVNGQGLRIALRVSLPVFVAPEGPAPKFLDWRARVIDGQILEIRSENHGAVHWRNADMEVLRKSDLSSLAVDKSLVYILPGTSRQWRFNTAKPLVVGDELLIITRNYGRTVQTRVVVE</sequence>
<feature type="signal peptide" evidence="1">
    <location>
        <begin position="1"/>
        <end position="20"/>
    </location>
</feature>
<evidence type="ECO:0000313" key="4">
    <source>
        <dbReference type="Proteomes" id="UP001557484"/>
    </source>
</evidence>
<dbReference type="Gene3D" id="2.60.40.10">
    <property type="entry name" value="Immunoglobulins"/>
    <property type="match status" value="1"/>
</dbReference>
<name>A0ABV3TYI5_9GAMM</name>
<dbReference type="Proteomes" id="UP001557484">
    <property type="component" value="Unassembled WGS sequence"/>
</dbReference>
<dbReference type="InterPro" id="IPR008962">
    <property type="entry name" value="PapD-like_sf"/>
</dbReference>
<comment type="caution">
    <text evidence="3">The sequence shown here is derived from an EMBL/GenBank/DDBJ whole genome shotgun (WGS) entry which is preliminary data.</text>
</comment>
<dbReference type="InterPro" id="IPR050643">
    <property type="entry name" value="Periplasmic_pilus_chap"/>
</dbReference>
<dbReference type="PANTHER" id="PTHR30251:SF4">
    <property type="entry name" value="SLR1668 PROTEIN"/>
    <property type="match status" value="1"/>
</dbReference>